<sequence length="218" mass="23387">MTAPTTRPGTKKEALSGASFFVEPLNGYSNNSLLLPPQATELSKLAAAAARMPDPAAKPPPPPHRLSRRLSPETCAEIAEKCRAGATTPSLCAEYGISKGGLLRLLRDRGVEMRRQPLAPEHVEQAAALYRYGFSIAAIASYLDASYNNVRQNFVRLGIERRPRGGSQPVSGRVNHSTLDEQQGMAAVLLYIAGGPLETAFVPETRVFCCSGVAWLPG</sequence>
<evidence type="ECO:0000256" key="1">
    <source>
        <dbReference type="SAM" id="MobiDB-lite"/>
    </source>
</evidence>
<reference evidence="2 3" key="1">
    <citation type="submission" date="2020-11" db="EMBL/GenBank/DDBJ databases">
        <title>Amino acid is mineralized and recycled by bacteria in oceanic microbiome.</title>
        <authorList>
            <person name="Zheng L.Y."/>
        </authorList>
    </citation>
    <scope>NUCLEOTIDE SEQUENCE [LARGE SCALE GENOMIC DNA]</scope>
    <source>
        <strain evidence="2 3">A32-1</strain>
    </source>
</reference>
<dbReference type="AlphaFoldDB" id="A0A7S8MVT4"/>
<accession>A0A7S8MVT4</accession>
<organism evidence="2 3">
    <name type="scientific">Microbacterium schleiferi</name>
    <dbReference type="NCBI Taxonomy" id="69362"/>
    <lineage>
        <taxon>Bacteria</taxon>
        <taxon>Bacillati</taxon>
        <taxon>Actinomycetota</taxon>
        <taxon>Actinomycetes</taxon>
        <taxon>Micrococcales</taxon>
        <taxon>Microbacteriaceae</taxon>
        <taxon>Microbacterium</taxon>
    </lineage>
</organism>
<dbReference type="RefSeq" id="WP_195692180.1">
    <property type="nucleotide sequence ID" value="NZ_CP064760.1"/>
</dbReference>
<evidence type="ECO:0008006" key="4">
    <source>
        <dbReference type="Google" id="ProtNLM"/>
    </source>
</evidence>
<feature type="compositionally biased region" description="Low complexity" evidence="1">
    <location>
        <begin position="46"/>
        <end position="55"/>
    </location>
</feature>
<dbReference type="Proteomes" id="UP000594480">
    <property type="component" value="Chromosome"/>
</dbReference>
<name>A0A7S8MVT4_9MICO</name>
<feature type="region of interest" description="Disordered" evidence="1">
    <location>
        <begin position="46"/>
        <end position="68"/>
    </location>
</feature>
<dbReference type="EMBL" id="CP064760">
    <property type="protein sequence ID" value="QPE04089.1"/>
    <property type="molecule type" value="Genomic_DNA"/>
</dbReference>
<evidence type="ECO:0000313" key="3">
    <source>
        <dbReference type="Proteomes" id="UP000594480"/>
    </source>
</evidence>
<gene>
    <name evidence="2" type="ORF">IT882_12865</name>
</gene>
<proteinExistence type="predicted"/>
<keyword evidence="3" id="KW-1185">Reference proteome</keyword>
<dbReference type="KEGG" id="msf:IT882_12865"/>
<evidence type="ECO:0000313" key="2">
    <source>
        <dbReference type="EMBL" id="QPE04089.1"/>
    </source>
</evidence>
<protein>
    <recommendedName>
        <fullName evidence="4">Helix-turn-helix domain-containing protein</fullName>
    </recommendedName>
</protein>